<reference evidence="5" key="1">
    <citation type="submission" date="2020-09" db="EMBL/GenBank/DDBJ databases">
        <title>New species isolated from human feces.</title>
        <authorList>
            <person name="Kitahara M."/>
            <person name="Shigeno Y."/>
            <person name="Shime M."/>
            <person name="Matsumoto Y."/>
            <person name="Nakamura S."/>
            <person name="Motooka D."/>
            <person name="Fukuoka S."/>
            <person name="Nishikawa H."/>
            <person name="Benno Y."/>
        </authorList>
    </citation>
    <scope>NUCLEOTIDE SEQUENCE</scope>
    <source>
        <strain evidence="5">MM50</strain>
    </source>
</reference>
<feature type="domain" description="4Fe-4S ferredoxin-type" evidence="4">
    <location>
        <begin position="180"/>
        <end position="209"/>
    </location>
</feature>
<keyword evidence="1" id="KW-0479">Metal-binding</keyword>
<keyword evidence="6" id="KW-1185">Reference proteome</keyword>
<dbReference type="Pfam" id="PF12724">
    <property type="entry name" value="Flavodoxin_5"/>
    <property type="match status" value="1"/>
</dbReference>
<dbReference type="SUPFAM" id="SSF54862">
    <property type="entry name" value="4Fe-4S ferredoxins"/>
    <property type="match status" value="1"/>
</dbReference>
<dbReference type="PROSITE" id="PS51379">
    <property type="entry name" value="4FE4S_FER_2"/>
    <property type="match status" value="2"/>
</dbReference>
<sequence length="249" mass="27900">MILYFSGTGNSKYVAQRMAEALNQSLLSMNDCIRSHDTSPVETDERLVIVTPTYAWRIPRLVRDWLLETEFPGAAQVWFIMTCGSEIGHASRYNRSLCQTKGLTDMGTAQIIMPENYIAMFDAPQAEEARRIVAKAQPDIDRSIAAVREGRPFPPPHDRLYDRFMSGPVNPIFYACFVKSSAFTVSEACTGCGRCARRCPTNSITLRDGRPVWGKGCTHCMACICYCPTSAIEYGKKSLGKPRYHFEAL</sequence>
<evidence type="ECO:0000256" key="1">
    <source>
        <dbReference type="ARBA" id="ARBA00022723"/>
    </source>
</evidence>
<dbReference type="EMBL" id="AP023418">
    <property type="protein sequence ID" value="BCK81178.1"/>
    <property type="molecule type" value="Genomic_DNA"/>
</dbReference>
<dbReference type="AlphaFoldDB" id="A0A810PYJ0"/>
<protein>
    <submittedName>
        <fullName evidence="5">Flavodoxin</fullName>
    </submittedName>
</protein>
<dbReference type="InterPro" id="IPR029039">
    <property type="entry name" value="Flavoprotein-like_sf"/>
</dbReference>
<evidence type="ECO:0000259" key="4">
    <source>
        <dbReference type="PROSITE" id="PS51379"/>
    </source>
</evidence>
<dbReference type="InterPro" id="IPR026816">
    <property type="entry name" value="Flavodoxin_dom"/>
</dbReference>
<accession>A0A810PYJ0</accession>
<keyword evidence="2" id="KW-0408">Iron</keyword>
<dbReference type="InterPro" id="IPR047964">
    <property type="entry name" value="EFR1-like"/>
</dbReference>
<dbReference type="Proteomes" id="UP000681035">
    <property type="component" value="Chromosome"/>
</dbReference>
<proteinExistence type="predicted"/>
<name>A0A810PYJ0_9FIRM</name>
<gene>
    <name evidence="5" type="ORF">MM50RIKEN_09410</name>
</gene>
<dbReference type="Gene3D" id="3.30.70.20">
    <property type="match status" value="1"/>
</dbReference>
<feature type="domain" description="4Fe-4S ferredoxin-type" evidence="4">
    <location>
        <begin position="217"/>
        <end position="237"/>
    </location>
</feature>
<dbReference type="PROSITE" id="PS00198">
    <property type="entry name" value="4FE4S_FER_1"/>
    <property type="match status" value="2"/>
</dbReference>
<evidence type="ECO:0000256" key="3">
    <source>
        <dbReference type="ARBA" id="ARBA00023014"/>
    </source>
</evidence>
<organism evidence="5 6">
    <name type="scientific">Vescimonas coprocola</name>
    <dbReference type="NCBI Taxonomy" id="2714355"/>
    <lineage>
        <taxon>Bacteria</taxon>
        <taxon>Bacillati</taxon>
        <taxon>Bacillota</taxon>
        <taxon>Clostridia</taxon>
        <taxon>Eubacteriales</taxon>
        <taxon>Oscillospiraceae</taxon>
        <taxon>Vescimonas</taxon>
    </lineage>
</organism>
<dbReference type="SUPFAM" id="SSF52218">
    <property type="entry name" value="Flavoproteins"/>
    <property type="match status" value="1"/>
</dbReference>
<evidence type="ECO:0000313" key="5">
    <source>
        <dbReference type="EMBL" id="BCK81178.1"/>
    </source>
</evidence>
<dbReference type="GO" id="GO:0046872">
    <property type="term" value="F:metal ion binding"/>
    <property type="evidence" value="ECO:0007669"/>
    <property type="project" value="UniProtKB-KW"/>
</dbReference>
<dbReference type="NCBIfam" id="NF038196">
    <property type="entry name" value="ferrodoxin_EFR1"/>
    <property type="match status" value="1"/>
</dbReference>
<dbReference type="Gene3D" id="3.40.50.360">
    <property type="match status" value="1"/>
</dbReference>
<dbReference type="InterPro" id="IPR017896">
    <property type="entry name" value="4Fe4S_Fe-S-bd"/>
</dbReference>
<evidence type="ECO:0000256" key="2">
    <source>
        <dbReference type="ARBA" id="ARBA00023004"/>
    </source>
</evidence>
<evidence type="ECO:0000313" key="6">
    <source>
        <dbReference type="Proteomes" id="UP000681035"/>
    </source>
</evidence>
<dbReference type="GO" id="GO:0051536">
    <property type="term" value="F:iron-sulfur cluster binding"/>
    <property type="evidence" value="ECO:0007669"/>
    <property type="project" value="UniProtKB-KW"/>
</dbReference>
<dbReference type="Pfam" id="PF00037">
    <property type="entry name" value="Fer4"/>
    <property type="match status" value="1"/>
</dbReference>
<dbReference type="RefSeq" id="WP_213541941.1">
    <property type="nucleotide sequence ID" value="NZ_AP023418.1"/>
</dbReference>
<dbReference type="KEGG" id="vcop:MM50RIKEN_09410"/>
<dbReference type="InterPro" id="IPR017900">
    <property type="entry name" value="4Fe4S_Fe_S_CS"/>
</dbReference>
<keyword evidence="3" id="KW-0411">Iron-sulfur</keyword>